<evidence type="ECO:0000313" key="1">
    <source>
        <dbReference type="EMBL" id="TNV71572.1"/>
    </source>
</evidence>
<sequence length="73" mass="8547">MIYCRFSSKNQIYSNIYSQANAIFPNKKDQDIDRIRKEIIKINIKYRFGEESPIQFCSLLGNTLILITLSLLT</sequence>
<dbReference type="AlphaFoldDB" id="A0A8J8NAS1"/>
<gene>
    <name evidence="1" type="ORF">FGO68_gene4689</name>
</gene>
<comment type="caution">
    <text evidence="1">The sequence shown here is derived from an EMBL/GenBank/DDBJ whole genome shotgun (WGS) entry which is preliminary data.</text>
</comment>
<proteinExistence type="predicted"/>
<evidence type="ECO:0000313" key="2">
    <source>
        <dbReference type="Proteomes" id="UP000785679"/>
    </source>
</evidence>
<accession>A0A8J8NAS1</accession>
<name>A0A8J8NAS1_HALGN</name>
<keyword evidence="2" id="KW-1185">Reference proteome</keyword>
<reference evidence="1" key="1">
    <citation type="submission" date="2019-06" db="EMBL/GenBank/DDBJ databases">
        <authorList>
            <person name="Zheng W."/>
        </authorList>
    </citation>
    <scope>NUCLEOTIDE SEQUENCE</scope>
    <source>
        <strain evidence="1">QDHG01</strain>
    </source>
</reference>
<dbReference type="EMBL" id="RRYP01029753">
    <property type="protein sequence ID" value="TNV71572.1"/>
    <property type="molecule type" value="Genomic_DNA"/>
</dbReference>
<dbReference type="Proteomes" id="UP000785679">
    <property type="component" value="Unassembled WGS sequence"/>
</dbReference>
<protein>
    <submittedName>
        <fullName evidence="1">Uncharacterized protein</fullName>
    </submittedName>
</protein>
<organism evidence="1 2">
    <name type="scientific">Halteria grandinella</name>
    <dbReference type="NCBI Taxonomy" id="5974"/>
    <lineage>
        <taxon>Eukaryota</taxon>
        <taxon>Sar</taxon>
        <taxon>Alveolata</taxon>
        <taxon>Ciliophora</taxon>
        <taxon>Intramacronucleata</taxon>
        <taxon>Spirotrichea</taxon>
        <taxon>Stichotrichia</taxon>
        <taxon>Sporadotrichida</taxon>
        <taxon>Halteriidae</taxon>
        <taxon>Halteria</taxon>
    </lineage>
</organism>